<dbReference type="AlphaFoldDB" id="A0A6B9XVK7"/>
<evidence type="ECO:0000313" key="1">
    <source>
        <dbReference type="EMBL" id="QHR90232.1"/>
    </source>
</evidence>
<proteinExistence type="predicted"/>
<protein>
    <submittedName>
        <fullName evidence="1">Uncharacterized protein</fullName>
    </submittedName>
</protein>
<sequence length="63" mass="7100">MTRCPSYYVSHSLPINGYRYYISNFATIELKGSIQARQALVNKESSLIHPNEMNPGLGPRAFP</sequence>
<keyword evidence="1" id="KW-0496">Mitochondrion</keyword>
<accession>A0A6B9XVK7</accession>
<reference evidence="1" key="1">
    <citation type="submission" date="2019-03" db="EMBL/GenBank/DDBJ databases">
        <title>Largest Complete Mitochondrial Genome of a Gymnosperm, Sitka Spruce (Picea sitchensis), Indicates Complex Physical Structure.</title>
        <authorList>
            <person name="Jackman S.D."/>
            <person name="Coombe L."/>
            <person name="Warren R."/>
            <person name="Kirk H."/>
            <person name="Trinh E."/>
            <person name="McLeod T."/>
            <person name="Pleasance S."/>
            <person name="Pandoh P."/>
            <person name="Zhao Y."/>
            <person name="Coope R."/>
            <person name="Bousquet J."/>
            <person name="Bohlmann J.C."/>
            <person name="Jones S.J.M."/>
            <person name="Birol I."/>
        </authorList>
    </citation>
    <scope>NUCLEOTIDE SEQUENCE</scope>
    <source>
        <strain evidence="1">Q903</strain>
    </source>
</reference>
<name>A0A6B9XVK7_PICSI</name>
<dbReference type="EMBL" id="MK697699">
    <property type="protein sequence ID" value="QHR90232.1"/>
    <property type="molecule type" value="Genomic_DNA"/>
</dbReference>
<organism evidence="1">
    <name type="scientific">Picea sitchensis</name>
    <name type="common">Sitka spruce</name>
    <name type="synonym">Pinus sitchensis</name>
    <dbReference type="NCBI Taxonomy" id="3332"/>
    <lineage>
        <taxon>Eukaryota</taxon>
        <taxon>Viridiplantae</taxon>
        <taxon>Streptophyta</taxon>
        <taxon>Embryophyta</taxon>
        <taxon>Tracheophyta</taxon>
        <taxon>Spermatophyta</taxon>
        <taxon>Pinopsida</taxon>
        <taxon>Pinidae</taxon>
        <taxon>Conifers I</taxon>
        <taxon>Pinales</taxon>
        <taxon>Pinaceae</taxon>
        <taxon>Picea</taxon>
    </lineage>
</organism>
<geneLocation type="mitochondrion" evidence="1"/>
<gene>
    <name evidence="1" type="primary">orf04278</name>
    <name evidence="1" type="ORF">Q903MT_gene4255</name>
</gene>